<evidence type="ECO:0000313" key="4">
    <source>
        <dbReference type="RefSeq" id="XP_053064534.1"/>
    </source>
</evidence>
<accession>A0ABM3NYN0</accession>
<keyword evidence="3" id="KW-1185">Reference proteome</keyword>
<dbReference type="PANTHER" id="PTHR22753:SF14">
    <property type="entry name" value="MONOACYLGLYCEROL_DIACYLGLYCEROL O-ACYLTRANSFERASE"/>
    <property type="match status" value="1"/>
</dbReference>
<sequence>MIDRNQTCGIGQDSVPYMTCLIHILEGWFGVEQLEDYLNFANYLLWVFTPLILLILPYFTIFLLYLTIIFLHIYKRKNVLKEAYSHNLWDGARKTVATLWDGHAAVWHGYEVHGMEKIPEEGPALIIFYHGAIPIDFYYFMAKIFIHKGRTCRVVADHFVFKIPGLFRWLYEKFRYPFAPMYGGFPVKLRTYLGEPIPYDPKITAEELAEKVRDRRLRTDGRTGKNTRGACGGRQPKLWRRGEKSICVREASRRGCLHNRNDR</sequence>
<organism evidence="3 4">
    <name type="scientific">Acinonyx jubatus</name>
    <name type="common">Cheetah</name>
    <dbReference type="NCBI Taxonomy" id="32536"/>
    <lineage>
        <taxon>Eukaryota</taxon>
        <taxon>Metazoa</taxon>
        <taxon>Chordata</taxon>
        <taxon>Craniata</taxon>
        <taxon>Vertebrata</taxon>
        <taxon>Euteleostomi</taxon>
        <taxon>Mammalia</taxon>
        <taxon>Eutheria</taxon>
        <taxon>Laurasiatheria</taxon>
        <taxon>Carnivora</taxon>
        <taxon>Feliformia</taxon>
        <taxon>Felidae</taxon>
        <taxon>Felinae</taxon>
        <taxon>Acinonyx</taxon>
    </lineage>
</organism>
<feature type="transmembrane region" description="Helical" evidence="1">
    <location>
        <begin position="43"/>
        <end position="71"/>
    </location>
</feature>
<keyword evidence="1" id="KW-0472">Membrane</keyword>
<evidence type="ECO:0000256" key="1">
    <source>
        <dbReference type="SAM" id="Phobius"/>
    </source>
</evidence>
<dbReference type="InterPro" id="IPR002123">
    <property type="entry name" value="Plipid/glycerol_acylTrfase"/>
</dbReference>
<evidence type="ECO:0000259" key="2">
    <source>
        <dbReference type="Pfam" id="PF01553"/>
    </source>
</evidence>
<keyword evidence="1" id="KW-1133">Transmembrane helix</keyword>
<proteinExistence type="predicted"/>
<evidence type="ECO:0000313" key="3">
    <source>
        <dbReference type="Proteomes" id="UP001652583"/>
    </source>
</evidence>
<dbReference type="GeneID" id="106982526"/>
<reference evidence="4" key="1">
    <citation type="submission" date="2025-08" db="UniProtKB">
        <authorList>
            <consortium name="RefSeq"/>
        </authorList>
    </citation>
    <scope>IDENTIFICATION</scope>
    <source>
        <tissue evidence="4">Blood</tissue>
    </source>
</reference>
<protein>
    <submittedName>
        <fullName evidence="4">Transmembrane protein 68 isoform X7</fullName>
    </submittedName>
</protein>
<dbReference type="PANTHER" id="PTHR22753">
    <property type="entry name" value="TRANSMEMBRANE PROTEIN 68"/>
    <property type="match status" value="1"/>
</dbReference>
<dbReference type="Proteomes" id="UP001652583">
    <property type="component" value="Chromosome F2"/>
</dbReference>
<gene>
    <name evidence="4" type="primary">TMEM68</name>
</gene>
<dbReference type="RefSeq" id="XP_053064534.1">
    <property type="nucleotide sequence ID" value="XM_053208559.1"/>
</dbReference>
<feature type="domain" description="Phospholipid/glycerol acyltransferase" evidence="2">
    <location>
        <begin position="111"/>
        <end position="176"/>
    </location>
</feature>
<name>A0ABM3NYN0_ACIJB</name>
<keyword evidence="1 4" id="KW-0812">Transmembrane</keyword>
<dbReference type="Pfam" id="PF01553">
    <property type="entry name" value="Acyltransferase"/>
    <property type="match status" value="1"/>
</dbReference>